<sequence length="678" mass="76470">MPPRKKKDAAPVPPVLDGLHIAISGSFPRRREPTIEKNFIVPLGAVLDKSVSSSTTHLVSSEADYKKPSAKVSAARTKGIPIVTFEWLEDCLDRQKHMNEQAYTFDWLPGTATDKADGADVSIRTRGTRKRQAPERQGQGQGKAETEAESDEPEEQEPKVAEAQIAKSLDVKIPLDEVADQQFHNYEVYIDDTGIIYDASLNQTNAKNNNNKFYRVQVLRSAAGDYKTWTRWGRVGERGQYSALGSGSLEDALKIFRDKFKSKSGLSWDDRGDQPKPGKYAFIEKSYEPDSEEENEANEAKPRVKKEDEPESRLPRPVQDLMQLIFNQEYFTNAMSDLNYDSKKLPLGKLSKAMITRGFQTLKDLSALIDDPSLAASQYKTTVNDACEQLSNLYFTVIPHNFGRNRPPVIQLQSELKKEIELLESLGNMKAAELLMKGDRKEDLNEIDRQFRGLCLNETPVTPLNQRSEEFSQLRNYLMDTRGYTHNARFQIQQIFRIERDGEFGRFDASHKTPRDRRLLWHGSRCTNFGGILSQGLRIAPPEAPVSGYMFGKGIYLADMSSKSANYCCAHISHGHALLLLCEAELGDPLQKLTHASYTADESAKENKMLSTWGQGSTGPQLWKDAACVHPSLKGVKMPDTTVTPGPTNVPNAYLQYNEYICYDVSQVRLRYLFRIKM</sequence>
<dbReference type="PROSITE" id="PS50172">
    <property type="entry name" value="BRCT"/>
    <property type="match status" value="1"/>
</dbReference>
<evidence type="ECO:0000256" key="11">
    <source>
        <dbReference type="ARBA" id="ARBA00023125"/>
    </source>
</evidence>
<dbReference type="InterPro" id="IPR050800">
    <property type="entry name" value="ARTD/PARP"/>
</dbReference>
<evidence type="ECO:0000256" key="13">
    <source>
        <dbReference type="ARBA" id="ARBA00024347"/>
    </source>
</evidence>
<dbReference type="Pfam" id="PF00644">
    <property type="entry name" value="PARP"/>
    <property type="match status" value="1"/>
</dbReference>
<dbReference type="InterPro" id="IPR008893">
    <property type="entry name" value="WGR_domain"/>
</dbReference>
<keyword evidence="10 15" id="KW-0520">NAD</keyword>
<dbReference type="GO" id="GO:0006302">
    <property type="term" value="P:double-strand break repair"/>
    <property type="evidence" value="ECO:0007669"/>
    <property type="project" value="TreeGrafter"/>
</dbReference>
<dbReference type="Gene3D" id="1.20.142.10">
    <property type="entry name" value="Poly(ADP-ribose) polymerase, regulatory domain"/>
    <property type="match status" value="1"/>
</dbReference>
<dbReference type="CDD" id="cd07997">
    <property type="entry name" value="WGR_PARP"/>
    <property type="match status" value="1"/>
</dbReference>
<keyword evidence="11" id="KW-0238">DNA-binding</keyword>
<accession>A0AAN7Z7B1</accession>
<dbReference type="Pfam" id="PF02877">
    <property type="entry name" value="PARP_reg"/>
    <property type="match status" value="1"/>
</dbReference>
<keyword evidence="5" id="KW-0479">Metal-binding</keyword>
<evidence type="ECO:0000256" key="15">
    <source>
        <dbReference type="RuleBase" id="RU362114"/>
    </source>
</evidence>
<dbReference type="EMBL" id="JAWHQM010000029">
    <property type="protein sequence ID" value="KAK5633062.1"/>
    <property type="molecule type" value="Genomic_DNA"/>
</dbReference>
<feature type="compositionally biased region" description="Basic and acidic residues" evidence="16">
    <location>
        <begin position="298"/>
        <end position="314"/>
    </location>
</feature>
<comment type="caution">
    <text evidence="21">The sequence shown here is derived from an EMBL/GenBank/DDBJ whole genome shotgun (WGS) entry which is preliminary data.</text>
</comment>
<evidence type="ECO:0000256" key="12">
    <source>
        <dbReference type="ARBA" id="ARBA00023242"/>
    </source>
</evidence>
<evidence type="ECO:0000256" key="6">
    <source>
        <dbReference type="ARBA" id="ARBA00022737"/>
    </source>
</evidence>
<dbReference type="GO" id="GO:0070212">
    <property type="term" value="P:protein poly-ADP-ribosylation"/>
    <property type="evidence" value="ECO:0007669"/>
    <property type="project" value="TreeGrafter"/>
</dbReference>
<feature type="domain" description="PARP alpha-helical" evidence="19">
    <location>
        <begin position="311"/>
        <end position="437"/>
    </location>
</feature>
<dbReference type="SUPFAM" id="SSF52113">
    <property type="entry name" value="BRCT domain"/>
    <property type="match status" value="1"/>
</dbReference>
<keyword evidence="7" id="KW-0013">ADP-ribosylation</keyword>
<evidence type="ECO:0000259" key="18">
    <source>
        <dbReference type="PROSITE" id="PS51059"/>
    </source>
</evidence>
<keyword evidence="6" id="KW-0677">Repeat</keyword>
<evidence type="ECO:0000256" key="7">
    <source>
        <dbReference type="ARBA" id="ARBA00022765"/>
    </source>
</evidence>
<proteinExistence type="inferred from homology"/>
<comment type="similarity">
    <text evidence="13">Belongs to the ARTD/PARP family.</text>
</comment>
<feature type="domain" description="PARP catalytic" evidence="18">
    <location>
        <begin position="445"/>
        <end position="678"/>
    </location>
</feature>
<feature type="domain" description="WGR" evidence="20">
    <location>
        <begin position="185"/>
        <end position="280"/>
    </location>
</feature>
<comment type="subcellular location">
    <subcellularLocation>
        <location evidence="1">Nucleus</location>
    </subcellularLocation>
</comment>
<evidence type="ECO:0000259" key="19">
    <source>
        <dbReference type="PROSITE" id="PS51060"/>
    </source>
</evidence>
<dbReference type="Gene3D" id="2.20.140.10">
    <property type="entry name" value="WGR domain"/>
    <property type="match status" value="1"/>
</dbReference>
<keyword evidence="9" id="KW-0862">Zinc</keyword>
<feature type="domain" description="BRCT" evidence="17">
    <location>
        <begin position="11"/>
        <end position="105"/>
    </location>
</feature>
<evidence type="ECO:0000256" key="14">
    <source>
        <dbReference type="ARBA" id="ARBA00033987"/>
    </source>
</evidence>
<dbReference type="FunFam" id="2.20.140.10:FF:000001">
    <property type="entry name" value="Poly [ADP-ribose] polymerase"/>
    <property type="match status" value="1"/>
</dbReference>
<dbReference type="Gene3D" id="3.40.50.10190">
    <property type="entry name" value="BRCT domain"/>
    <property type="match status" value="1"/>
</dbReference>
<organism evidence="21 22">
    <name type="scientific">Xylaria bambusicola</name>
    <dbReference type="NCBI Taxonomy" id="326684"/>
    <lineage>
        <taxon>Eukaryota</taxon>
        <taxon>Fungi</taxon>
        <taxon>Dikarya</taxon>
        <taxon>Ascomycota</taxon>
        <taxon>Pezizomycotina</taxon>
        <taxon>Sordariomycetes</taxon>
        <taxon>Xylariomycetidae</taxon>
        <taxon>Xylariales</taxon>
        <taxon>Xylariaceae</taxon>
        <taxon>Xylaria</taxon>
    </lineage>
</organism>
<dbReference type="PANTHER" id="PTHR10459:SF60">
    <property type="entry name" value="POLY [ADP-RIBOSE] POLYMERASE 2"/>
    <property type="match status" value="1"/>
</dbReference>
<dbReference type="GO" id="GO:0016779">
    <property type="term" value="F:nucleotidyltransferase activity"/>
    <property type="evidence" value="ECO:0007669"/>
    <property type="project" value="UniProtKB-KW"/>
</dbReference>
<dbReference type="PROSITE" id="PS51059">
    <property type="entry name" value="PARP_CATALYTIC"/>
    <property type="match status" value="1"/>
</dbReference>
<dbReference type="Pfam" id="PF00533">
    <property type="entry name" value="BRCT"/>
    <property type="match status" value="1"/>
</dbReference>
<name>A0AAN7Z7B1_9PEZI</name>
<dbReference type="SUPFAM" id="SSF56399">
    <property type="entry name" value="ADP-ribosylation"/>
    <property type="match status" value="1"/>
</dbReference>
<evidence type="ECO:0000313" key="22">
    <source>
        <dbReference type="Proteomes" id="UP001305414"/>
    </source>
</evidence>
<dbReference type="CDD" id="cd01437">
    <property type="entry name" value="parp_like"/>
    <property type="match status" value="1"/>
</dbReference>
<dbReference type="InterPro" id="IPR012317">
    <property type="entry name" value="Poly(ADP-ribose)pol_cat_dom"/>
</dbReference>
<dbReference type="InterPro" id="IPR004102">
    <property type="entry name" value="Poly(ADP-ribose)pol_reg_dom"/>
</dbReference>
<reference evidence="21 22" key="1">
    <citation type="submission" date="2023-10" db="EMBL/GenBank/DDBJ databases">
        <title>Draft genome sequence of Xylaria bambusicola isolate GMP-LS, the root and basal stem rot pathogen of sugarcane in Indonesia.</title>
        <authorList>
            <person name="Selvaraj P."/>
            <person name="Muralishankar V."/>
            <person name="Muruganantham S."/>
            <person name="Sp S."/>
            <person name="Haryani S."/>
            <person name="Lau K.J.X."/>
            <person name="Naqvi N.I."/>
        </authorList>
    </citation>
    <scope>NUCLEOTIDE SEQUENCE [LARGE SCALE GENOMIC DNA]</scope>
    <source>
        <strain evidence="21">GMP-LS</strain>
    </source>
</reference>
<dbReference type="Pfam" id="PF05406">
    <property type="entry name" value="WGR"/>
    <property type="match status" value="1"/>
</dbReference>
<evidence type="ECO:0000259" key="20">
    <source>
        <dbReference type="PROSITE" id="PS51977"/>
    </source>
</evidence>
<comment type="catalytic activity">
    <reaction evidence="14">
        <text>NAD(+) + (ADP-D-ribosyl)n-acceptor = nicotinamide + (ADP-D-ribosyl)n+1-acceptor + H(+).</text>
        <dbReference type="EC" id="2.4.2.30"/>
    </reaction>
</comment>
<keyword evidence="12" id="KW-0539">Nucleus</keyword>
<dbReference type="GO" id="GO:0008270">
    <property type="term" value="F:zinc ion binding"/>
    <property type="evidence" value="ECO:0007669"/>
    <property type="project" value="UniProtKB-KW"/>
</dbReference>
<dbReference type="GO" id="GO:0005730">
    <property type="term" value="C:nucleolus"/>
    <property type="evidence" value="ECO:0007669"/>
    <property type="project" value="TreeGrafter"/>
</dbReference>
<dbReference type="InterPro" id="IPR001357">
    <property type="entry name" value="BRCT_dom"/>
</dbReference>
<dbReference type="EC" id="2.4.2.-" evidence="15"/>
<evidence type="ECO:0000256" key="9">
    <source>
        <dbReference type="ARBA" id="ARBA00022833"/>
    </source>
</evidence>
<dbReference type="GO" id="GO:0003950">
    <property type="term" value="F:NAD+ poly-ADP-ribosyltransferase activity"/>
    <property type="evidence" value="ECO:0007669"/>
    <property type="project" value="UniProtKB-UniRule"/>
</dbReference>
<evidence type="ECO:0000256" key="5">
    <source>
        <dbReference type="ARBA" id="ARBA00022723"/>
    </source>
</evidence>
<dbReference type="Proteomes" id="UP001305414">
    <property type="component" value="Unassembled WGS sequence"/>
</dbReference>
<protein>
    <recommendedName>
        <fullName evidence="15">Poly [ADP-ribose] polymerase</fullName>
        <shortName evidence="15">PARP</shortName>
        <ecNumber evidence="15">2.4.2.-</ecNumber>
    </recommendedName>
</protein>
<dbReference type="GO" id="GO:0003677">
    <property type="term" value="F:DNA binding"/>
    <property type="evidence" value="ECO:0007669"/>
    <property type="project" value="UniProtKB-KW"/>
</dbReference>
<dbReference type="SUPFAM" id="SSF142921">
    <property type="entry name" value="WGR domain-like"/>
    <property type="match status" value="1"/>
</dbReference>
<feature type="region of interest" description="Disordered" evidence="16">
    <location>
        <begin position="286"/>
        <end position="318"/>
    </location>
</feature>
<dbReference type="GO" id="GO:1990404">
    <property type="term" value="F:NAD+-protein mono-ADP-ribosyltransferase activity"/>
    <property type="evidence" value="ECO:0007669"/>
    <property type="project" value="TreeGrafter"/>
</dbReference>
<keyword evidence="3 15" id="KW-0808">Transferase</keyword>
<keyword evidence="4" id="KW-0548">Nucleotidyltransferase</keyword>
<dbReference type="FunFam" id="1.20.142.10:FF:000002">
    <property type="entry name" value="Poly [ADP-ribose] polymerase"/>
    <property type="match status" value="1"/>
</dbReference>
<dbReference type="PROSITE" id="PS51977">
    <property type="entry name" value="WGR"/>
    <property type="match status" value="1"/>
</dbReference>
<evidence type="ECO:0000256" key="2">
    <source>
        <dbReference type="ARBA" id="ARBA00022676"/>
    </source>
</evidence>
<dbReference type="PROSITE" id="PS51060">
    <property type="entry name" value="PARP_ALPHA_HD"/>
    <property type="match status" value="1"/>
</dbReference>
<dbReference type="SMART" id="SM00292">
    <property type="entry name" value="BRCT"/>
    <property type="match status" value="1"/>
</dbReference>
<dbReference type="AlphaFoldDB" id="A0AAN7Z7B1"/>
<evidence type="ECO:0000256" key="16">
    <source>
        <dbReference type="SAM" id="MobiDB-lite"/>
    </source>
</evidence>
<dbReference type="Gene3D" id="3.90.228.10">
    <property type="match status" value="1"/>
</dbReference>
<evidence type="ECO:0000259" key="17">
    <source>
        <dbReference type="PROSITE" id="PS50172"/>
    </source>
</evidence>
<dbReference type="SMART" id="SM00773">
    <property type="entry name" value="WGR"/>
    <property type="match status" value="1"/>
</dbReference>
<dbReference type="CDD" id="cd17747">
    <property type="entry name" value="BRCT_PARP1"/>
    <property type="match status" value="1"/>
</dbReference>
<dbReference type="SUPFAM" id="SSF47587">
    <property type="entry name" value="Domain of poly(ADP-ribose) polymerase"/>
    <property type="match status" value="1"/>
</dbReference>
<keyword evidence="2 15" id="KW-0328">Glycosyltransferase</keyword>
<evidence type="ECO:0000256" key="8">
    <source>
        <dbReference type="ARBA" id="ARBA00022771"/>
    </source>
</evidence>
<evidence type="ECO:0000256" key="3">
    <source>
        <dbReference type="ARBA" id="ARBA00022679"/>
    </source>
</evidence>
<dbReference type="InterPro" id="IPR036930">
    <property type="entry name" value="WGR_dom_sf"/>
</dbReference>
<evidence type="ECO:0000256" key="4">
    <source>
        <dbReference type="ARBA" id="ARBA00022695"/>
    </source>
</evidence>
<keyword evidence="22" id="KW-1185">Reference proteome</keyword>
<keyword evidence="8" id="KW-0863">Zinc-finger</keyword>
<feature type="region of interest" description="Disordered" evidence="16">
    <location>
        <begin position="116"/>
        <end position="161"/>
    </location>
</feature>
<dbReference type="InterPro" id="IPR036420">
    <property type="entry name" value="BRCT_dom_sf"/>
</dbReference>
<dbReference type="InterPro" id="IPR036616">
    <property type="entry name" value="Poly(ADP-ribose)pol_reg_dom_sf"/>
</dbReference>
<evidence type="ECO:0000256" key="10">
    <source>
        <dbReference type="ARBA" id="ARBA00023027"/>
    </source>
</evidence>
<evidence type="ECO:0000313" key="21">
    <source>
        <dbReference type="EMBL" id="KAK5633062.1"/>
    </source>
</evidence>
<dbReference type="PANTHER" id="PTHR10459">
    <property type="entry name" value="DNA LIGASE"/>
    <property type="match status" value="1"/>
</dbReference>
<evidence type="ECO:0000256" key="1">
    <source>
        <dbReference type="ARBA" id="ARBA00004123"/>
    </source>
</evidence>
<gene>
    <name evidence="21" type="ORF">RRF57_008776</name>
</gene>